<keyword evidence="5 6" id="KW-0233">DNA recombination</keyword>
<dbReference type="GO" id="GO:0003677">
    <property type="term" value="F:DNA binding"/>
    <property type="evidence" value="ECO:0007669"/>
    <property type="project" value="UniProtKB-UniRule"/>
</dbReference>
<evidence type="ECO:0000256" key="5">
    <source>
        <dbReference type="ARBA" id="ARBA00023172"/>
    </source>
</evidence>
<dbReference type="GO" id="GO:0006313">
    <property type="term" value="P:DNA transposition"/>
    <property type="evidence" value="ECO:0007669"/>
    <property type="project" value="UniProtKB-UniRule"/>
</dbReference>
<evidence type="ECO:0000256" key="1">
    <source>
        <dbReference type="ARBA" id="ARBA00002190"/>
    </source>
</evidence>
<comment type="caution">
    <text evidence="7">The sequence shown here is derived from an EMBL/GenBank/DDBJ whole genome shotgun (WGS) entry which is preliminary data.</text>
</comment>
<reference evidence="7 8" key="1">
    <citation type="submission" date="2017-04" db="EMBL/GenBank/DDBJ databases">
        <title>The genome sequence of Parageobacillus galactosidasius DSM 18751.</title>
        <authorList>
            <person name="Ramaloko W.T."/>
            <person name="Koen N."/>
            <person name="Polliack S."/>
            <person name="Aliyu H."/>
            <person name="Lebre P."/>
            <person name="Mohr T."/>
            <person name="Oswald F."/>
            <person name="Zwick M."/>
            <person name="Neumann A."/>
            <person name="Syldatk C."/>
            <person name="Cowan D."/>
            <person name="De Maayer P."/>
        </authorList>
    </citation>
    <scope>NUCLEOTIDE SEQUENCE [LARGE SCALE GENOMIC DNA]</scope>
    <source>
        <strain evidence="7 8">DSM 18751</strain>
    </source>
</reference>
<comment type="function">
    <text evidence="1 6">Required for the transposition of the insertion element.</text>
</comment>
<evidence type="ECO:0000256" key="3">
    <source>
        <dbReference type="ARBA" id="ARBA00022578"/>
    </source>
</evidence>
<dbReference type="Proteomes" id="UP000198394">
    <property type="component" value="Unassembled WGS sequence"/>
</dbReference>
<evidence type="ECO:0000256" key="2">
    <source>
        <dbReference type="ARBA" id="ARBA00010961"/>
    </source>
</evidence>
<evidence type="ECO:0000256" key="6">
    <source>
        <dbReference type="RuleBase" id="RU365089"/>
    </source>
</evidence>
<comment type="similarity">
    <text evidence="2 6">Belongs to the transposase mutator family.</text>
</comment>
<keyword evidence="8" id="KW-1185">Reference proteome</keyword>
<dbReference type="EMBL" id="NDYL01000001">
    <property type="protein sequence ID" value="OXB93879.1"/>
    <property type="molecule type" value="Genomic_DNA"/>
</dbReference>
<dbReference type="PANTHER" id="PTHR33217">
    <property type="entry name" value="TRANSPOSASE FOR INSERTION SEQUENCE ELEMENT IS1081"/>
    <property type="match status" value="1"/>
</dbReference>
<name>A0A226QR70_9BACL</name>
<organism evidence="7 8">
    <name type="scientific">Parageobacillus galactosidasius</name>
    <dbReference type="NCBI Taxonomy" id="883812"/>
    <lineage>
        <taxon>Bacteria</taxon>
        <taxon>Bacillati</taxon>
        <taxon>Bacillota</taxon>
        <taxon>Bacilli</taxon>
        <taxon>Bacillales</taxon>
        <taxon>Anoxybacillaceae</taxon>
        <taxon>Parageobacillus</taxon>
    </lineage>
</organism>
<dbReference type="AlphaFoldDB" id="A0A226QR70"/>
<keyword evidence="6" id="KW-0814">Transposable element</keyword>
<keyword evidence="4 6" id="KW-0238">DNA-binding</keyword>
<evidence type="ECO:0000256" key="4">
    <source>
        <dbReference type="ARBA" id="ARBA00023125"/>
    </source>
</evidence>
<evidence type="ECO:0000313" key="8">
    <source>
        <dbReference type="Proteomes" id="UP000198394"/>
    </source>
</evidence>
<dbReference type="RefSeq" id="WP_089096847.1">
    <property type="nucleotide sequence ID" value="NZ_NDYL01000001.1"/>
</dbReference>
<accession>A0A226QR70</accession>
<proteinExistence type="inferred from homology"/>
<keyword evidence="3 6" id="KW-0815">Transposition</keyword>
<dbReference type="PANTHER" id="PTHR33217:SF8">
    <property type="entry name" value="MUTATOR FAMILY TRANSPOSASE"/>
    <property type="match status" value="1"/>
</dbReference>
<dbReference type="InterPro" id="IPR001207">
    <property type="entry name" value="Transposase_mutator"/>
</dbReference>
<gene>
    <name evidence="7" type="ORF">B9L23_02765</name>
</gene>
<dbReference type="Pfam" id="PF00872">
    <property type="entry name" value="Transposase_mut"/>
    <property type="match status" value="2"/>
</dbReference>
<protein>
    <recommendedName>
        <fullName evidence="6">Mutator family transposase</fullName>
    </recommendedName>
</protein>
<sequence length="256" mass="30340">MSKRSIPNVDWANQLESVIRQFVKEKLELIMREEIKHFLEIEQAGTPNRRNGCYQRNLDTQYGRIEGLLVPRDRNGEFQTQLFAPYQRHTGWLEEAFKAVYPKADVQRCVVHKVRNTLSCVRKKDQFEVAENLKLIYRAPNKEMALQMFQQFESKWSSKYPREVQSWANELDVLLTFMDYPSSIRSVIYTTNAIERTIKEIRKRLKPMNSLSSLEAAEKVVYLTIQDFNEKWAGRKLRGFAEAHEALERMFEECYN</sequence>
<dbReference type="GO" id="GO:0004803">
    <property type="term" value="F:transposase activity"/>
    <property type="evidence" value="ECO:0007669"/>
    <property type="project" value="UniProtKB-UniRule"/>
</dbReference>
<evidence type="ECO:0000313" key="7">
    <source>
        <dbReference type="EMBL" id="OXB93879.1"/>
    </source>
</evidence>